<evidence type="ECO:0000313" key="2">
    <source>
        <dbReference type="EMBL" id="RVW95359.1"/>
    </source>
</evidence>
<dbReference type="EMBL" id="QGNW01000114">
    <property type="protein sequence ID" value="RVW95359.1"/>
    <property type="molecule type" value="Genomic_DNA"/>
</dbReference>
<dbReference type="InterPro" id="IPR025724">
    <property type="entry name" value="GAG-pre-integrase_dom"/>
</dbReference>
<gene>
    <name evidence="2" type="primary">RE2_1175</name>
    <name evidence="2" type="ORF">CK203_028790</name>
</gene>
<dbReference type="Proteomes" id="UP000288805">
    <property type="component" value="Unassembled WGS sequence"/>
</dbReference>
<dbReference type="Pfam" id="PF13976">
    <property type="entry name" value="gag_pre-integrs"/>
    <property type="match status" value="1"/>
</dbReference>
<name>A0A438IG13_VITVI</name>
<organism evidence="2 3">
    <name type="scientific">Vitis vinifera</name>
    <name type="common">Grape</name>
    <dbReference type="NCBI Taxonomy" id="29760"/>
    <lineage>
        <taxon>Eukaryota</taxon>
        <taxon>Viridiplantae</taxon>
        <taxon>Streptophyta</taxon>
        <taxon>Embryophyta</taxon>
        <taxon>Tracheophyta</taxon>
        <taxon>Spermatophyta</taxon>
        <taxon>Magnoliopsida</taxon>
        <taxon>eudicotyledons</taxon>
        <taxon>Gunneridae</taxon>
        <taxon>Pentapetalae</taxon>
        <taxon>rosids</taxon>
        <taxon>Vitales</taxon>
        <taxon>Vitaceae</taxon>
        <taxon>Viteae</taxon>
        <taxon>Vitis</taxon>
    </lineage>
</organism>
<proteinExistence type="predicted"/>
<evidence type="ECO:0000313" key="3">
    <source>
        <dbReference type="Proteomes" id="UP000288805"/>
    </source>
</evidence>
<protein>
    <submittedName>
        <fullName evidence="2">Retrovirus-related Pol polyprotein from transposon RE2</fullName>
    </submittedName>
</protein>
<evidence type="ECO:0000259" key="1">
    <source>
        <dbReference type="Pfam" id="PF13976"/>
    </source>
</evidence>
<feature type="domain" description="GAG-pre-integrase" evidence="1">
    <location>
        <begin position="86"/>
        <end position="132"/>
    </location>
</feature>
<dbReference type="AlphaFoldDB" id="A0A438IG13"/>
<sequence length="155" mass="17268">MQAMVASPTSENSETWFFNIGVTHHRAQDIETLSNVQAYKGNEQVIVGNDRVSRQVLIQGQLKNDLYEFPPLTDDAPAVFYPPTTSNITSSLWHSRLGYPVDDILTKALNLVILLIKEIKRDVCSACPVAKSHKLPFSLSNSRVSHPLALIHTDL</sequence>
<reference evidence="2 3" key="1">
    <citation type="journal article" date="2018" name="PLoS Genet.">
        <title>Population sequencing reveals clonal diversity and ancestral inbreeding in the grapevine cultivar Chardonnay.</title>
        <authorList>
            <person name="Roach M.J."/>
            <person name="Johnson D.L."/>
            <person name="Bohlmann J."/>
            <person name="van Vuuren H.J."/>
            <person name="Jones S.J."/>
            <person name="Pretorius I.S."/>
            <person name="Schmidt S.A."/>
            <person name="Borneman A.R."/>
        </authorList>
    </citation>
    <scope>NUCLEOTIDE SEQUENCE [LARGE SCALE GENOMIC DNA]</scope>
    <source>
        <strain evidence="3">cv. Chardonnay</strain>
        <tissue evidence="2">Leaf</tissue>
    </source>
</reference>
<comment type="caution">
    <text evidence="2">The sequence shown here is derived from an EMBL/GenBank/DDBJ whole genome shotgun (WGS) entry which is preliminary data.</text>
</comment>
<accession>A0A438IG13</accession>